<dbReference type="InterPro" id="IPR001313">
    <property type="entry name" value="Pumilio_RNA-bd_rpt"/>
</dbReference>
<evidence type="ECO:0000313" key="12">
    <source>
        <dbReference type="EMBL" id="KAF5315853.1"/>
    </source>
</evidence>
<feature type="region of interest" description="Disordered" evidence="10">
    <location>
        <begin position="445"/>
        <end position="973"/>
    </location>
</feature>
<dbReference type="GO" id="GO:0016192">
    <property type="term" value="P:vesicle-mediated transport"/>
    <property type="evidence" value="ECO:0007669"/>
    <property type="project" value="UniProtKB-KW"/>
</dbReference>
<dbReference type="Gene3D" id="1.25.10.10">
    <property type="entry name" value="Leucine-rich Repeat Variant"/>
    <property type="match status" value="1"/>
</dbReference>
<evidence type="ECO:0000256" key="4">
    <source>
        <dbReference type="ARBA" id="ARBA00022737"/>
    </source>
</evidence>
<dbReference type="GO" id="GO:0007030">
    <property type="term" value="P:Golgi organization"/>
    <property type="evidence" value="ECO:0007669"/>
    <property type="project" value="TreeGrafter"/>
</dbReference>
<feature type="repeat" description="Pumilio" evidence="8">
    <location>
        <begin position="283"/>
        <end position="321"/>
    </location>
</feature>
<evidence type="ECO:0000256" key="1">
    <source>
        <dbReference type="ARBA" id="ARBA00004397"/>
    </source>
</evidence>
<feature type="compositionally biased region" description="Polar residues" evidence="10">
    <location>
        <begin position="1654"/>
        <end position="1672"/>
    </location>
</feature>
<feature type="repeat" description="Pumilio" evidence="8">
    <location>
        <begin position="109"/>
        <end position="145"/>
    </location>
</feature>
<feature type="compositionally biased region" description="Polar residues" evidence="10">
    <location>
        <begin position="1702"/>
        <end position="1718"/>
    </location>
</feature>
<dbReference type="EMBL" id="JAACJK010000220">
    <property type="protein sequence ID" value="KAF5315853.1"/>
    <property type="molecule type" value="Genomic_DNA"/>
</dbReference>
<evidence type="ECO:0000256" key="5">
    <source>
        <dbReference type="ARBA" id="ARBA00022824"/>
    </source>
</evidence>
<comment type="similarity">
    <text evidence="2 9">Belongs to the SEC16 family.</text>
</comment>
<feature type="compositionally biased region" description="Polar residues" evidence="10">
    <location>
        <begin position="497"/>
        <end position="510"/>
    </location>
</feature>
<dbReference type="GO" id="GO:0070973">
    <property type="term" value="P:protein localization to endoplasmic reticulum exit site"/>
    <property type="evidence" value="ECO:0007669"/>
    <property type="project" value="TreeGrafter"/>
</dbReference>
<feature type="region of interest" description="Disordered" evidence="10">
    <location>
        <begin position="374"/>
        <end position="432"/>
    </location>
</feature>
<dbReference type="PRINTS" id="PR01217">
    <property type="entry name" value="PRICHEXTENSN"/>
</dbReference>
<dbReference type="GO" id="GO:0005789">
    <property type="term" value="C:endoplasmic reticulum membrane"/>
    <property type="evidence" value="ECO:0007669"/>
    <property type="project" value="UniProtKB-SubCell"/>
</dbReference>
<dbReference type="Pfam" id="PF12932">
    <property type="entry name" value="Sec16"/>
    <property type="match status" value="1"/>
</dbReference>
<dbReference type="GO" id="GO:0003723">
    <property type="term" value="F:RNA binding"/>
    <property type="evidence" value="ECO:0007669"/>
    <property type="project" value="InterPro"/>
</dbReference>
<dbReference type="InterPro" id="IPR024340">
    <property type="entry name" value="Sec16_CCD"/>
</dbReference>
<dbReference type="OrthoDB" id="8918678at2759"/>
<sequence>MSACFAPPPYPNHIEWVLIPGGIVPPSPERRLALGPGHGFLPPQPYSPTLPSFHYLPTPFAPKPAVYPSFSPPLLQHGSQRSSPSKKKKQPQLRLLNGPKLDRKWKLKDIVGHVAEFSRDQYGSRFLQDAIDSPEASEDDLDMVRREIISAGLLDLSKDMFGNYYSSSVWSQVVQRIAERSDAQYYAGYVDLLIDHLLDLVPPSHQARLVQRLEPHVAECVKNAHGNHVIQKILEVVPLQLLDFVSGFVGHALEIAKHPYGCRVLQRCLEYLPLEQAQPLLDEFMEQVPEMINDQYGNYVVQYLLEHGGDRERGYLQIWIRGQLVELGKHKHASNVCEVAIAHGSESERGALIAELMLPGAVWALIHDQYGSSTSQGSPRIPMDTPQAAASLFGSDDPSSDPFAVIGAESAAPDPFQENPSASEPLSQDVGFDAQPNYGEHVSYPNYGEQPAPWDAPAPDAAHGAHSYPAYENANSTAPQYESKESYNNGYGGVPTSYPQQPASYYTPSQYNPPAPQTANTWQAEPPATDRYTPAAPSNASQYDPYSHYSQPTTSQYQSYGQPVYSVPHTVAPHTQPTIPAPEPPKVSKPPERPKVLNAYDPPFPTTKSRRPTRPTPVQSYGGYGYQAPAVAPVAPLAPPPRATPPPPPLPQARATPPPARPTPPPVRPTPPPARATPPPRAPGYTNANTAPTNTYDHKPNYRAYSPAQGARPPSVNPYQTLYVPTQSTHALAQTPIHQDFLEPAPAEESSITAQAAHWSPEQTHTTPSSPPPNPYNYTHGPQASHPEAQEEAVNEEVHHDDFPDELTTHNHSHKPLSPGVATTQAPYDPPTVGRDIHQPPKSSSPELTRSPPHTSPRIGAAYPPDPYAPPQPSIADVLTTKRTQSPKPQSYAKPDAPPSRQVYSPPPPRKETIQRDRSFTNGSVTGTYAPTVPVPLPQPTLFQSYDPPQMPASESTSSFGGYNPSQEQGSPVVQTLHAPTSTVYAPSPSLLGSNDPLARTTARAPVINFGFGGRLVTCFHGAATLNTGYDVALSSRNTTAVQIQVLNKLLPKSVLENSEVEFAGPLVPDSGSASIALVRAAATTQAKGKKARVSKYLEDRAAEIGQGLAYLNPQERQSSEAKLALIKLLKVMVDNDGQLLGLPQAESSVRAALVPDVSGTTDTQASIETTSPVLYPIGFVTESSDSPISVTTLTSTHLKKIEDLLKRGERKQAYTYALDQKLWAHAMVIASSIDKEAWKEAVNDFIHTELASNEPPHSAAMLPGTRSANPSSGHDSLRAAYSLFSGQGSAAVQELVPTKLLSLASGLQPPNLLGPSTTPRTPAFPPAAFSVPSPPASLSQWKETVAMIISSPLSADASSALTALGDQLLSYGWVEAAHACYLLSPQTSPLGGVGSPASRITLLGCKAPQLYPQLSKDSDAFIFSEILEFALSLAPVAKGQEPFNGISHLQIYRLVRATHLAEMGDIQLANRYCEAISSCISKPSPYFNPTFVHQLRILTERINGVVHSEKSGSWIGGKISKPSLDTIGGWLEGRFTKLVTGEGDGEAQEEEKKKESNRTFDGPFAQYSNISNAPSARSSPQPTAPQNQIQNHLYAPPQRTSSAMAISSTYHSAQPIDRASSAMDYMRDPRQHQQQHQQPGAPSLGAPPFGSYGNYSVNQNGPALGLNTASQPHAGGDNHYRTFSTDSNNKPSPDGQELETPIQQQGSSWWDYSSGNSQTPTAATFMKVDEPIAVPDSATNGGFISLMDTQQFGFQPKVAPAPSEQYRQRHDYGDEEEEDLGFGNSKKNSRISSPTEETRVEPAKQAAPPPAPSKPEASSSSGQTLGNQTQASGGWLSKWWKRSDSTENGSGGPIKAKLGEENSFYYDKEQKRWVNKKAGAEEAKPAPPPPPPRAATASPSKTSAFRPIPPHNNSAPPRATSAMDFSSPAENSGPRVRSNLVPMEAGGGTPPPAMAGSRPPSAAPPPPMGGSRPPSTAPPPPMGGSRPPSAAPSLNAGPPPVSRPGSAAVRKKNIRSRYVDVFQQPEAS</sequence>
<dbReference type="Pfam" id="PF00806">
    <property type="entry name" value="PUF"/>
    <property type="match status" value="5"/>
</dbReference>
<dbReference type="Pfam" id="PF12931">
    <property type="entry name" value="TPR_Sec16"/>
    <property type="match status" value="1"/>
</dbReference>
<feature type="compositionally biased region" description="Polar residues" evidence="10">
    <location>
        <begin position="920"/>
        <end position="929"/>
    </location>
</feature>
<dbReference type="GO" id="GO:0006914">
    <property type="term" value="P:autophagy"/>
    <property type="evidence" value="ECO:0007669"/>
    <property type="project" value="UniProtKB-KW"/>
</dbReference>
<keyword evidence="4" id="KW-0677">Repeat</keyword>
<keyword evidence="9" id="KW-0072">Autophagy</keyword>
<keyword evidence="9" id="KW-0653">Protein transport</keyword>
<evidence type="ECO:0000256" key="7">
    <source>
        <dbReference type="ARBA" id="ARBA00024687"/>
    </source>
</evidence>
<feature type="compositionally biased region" description="Polar residues" evidence="10">
    <location>
        <begin position="953"/>
        <end position="973"/>
    </location>
</feature>
<dbReference type="InterPro" id="IPR024298">
    <property type="entry name" value="Sec16_Sec23-bd"/>
</dbReference>
<protein>
    <recommendedName>
        <fullName evidence="9">Protein transport protein sec16</fullName>
    </recommendedName>
</protein>
<name>A0A8H5EXP7_9AGAR</name>
<dbReference type="Proteomes" id="UP000541558">
    <property type="component" value="Unassembled WGS sequence"/>
</dbReference>
<keyword evidence="3 9" id="KW-0813">Transport</keyword>
<dbReference type="InterPro" id="IPR016024">
    <property type="entry name" value="ARM-type_fold"/>
</dbReference>
<dbReference type="GO" id="GO:0015031">
    <property type="term" value="P:protein transport"/>
    <property type="evidence" value="ECO:0007669"/>
    <property type="project" value="UniProtKB-KW"/>
</dbReference>
<feature type="region of interest" description="Disordered" evidence="10">
    <location>
        <begin position="1541"/>
        <end position="1589"/>
    </location>
</feature>
<dbReference type="SUPFAM" id="SSF48371">
    <property type="entry name" value="ARM repeat"/>
    <property type="match status" value="1"/>
</dbReference>
<feature type="compositionally biased region" description="Polar residues" evidence="10">
    <location>
        <begin position="536"/>
        <end position="561"/>
    </location>
</feature>
<evidence type="ECO:0000256" key="2">
    <source>
        <dbReference type="ARBA" id="ARBA00005927"/>
    </source>
</evidence>
<dbReference type="PANTHER" id="PTHR13402:SF6">
    <property type="entry name" value="SECRETORY 16, ISOFORM I"/>
    <property type="match status" value="1"/>
</dbReference>
<feature type="domain" description="PUM-HD" evidence="11">
    <location>
        <begin position="88"/>
        <end position="433"/>
    </location>
</feature>
<dbReference type="GO" id="GO:0070971">
    <property type="term" value="C:endoplasmic reticulum exit site"/>
    <property type="evidence" value="ECO:0007669"/>
    <property type="project" value="UniProtKB-ARBA"/>
</dbReference>
<evidence type="ECO:0000256" key="8">
    <source>
        <dbReference type="PROSITE-ProRule" id="PRU00317"/>
    </source>
</evidence>
<comment type="function">
    <text evidence="7 9">Involved in the initiation of assembly of the COPII coat required for the formation of transport vesicles from the endoplasmic reticulum (ER) and the selection of cargo molecules. Also involved in autophagy.</text>
</comment>
<feature type="compositionally biased region" description="Polar residues" evidence="10">
    <location>
        <begin position="1823"/>
        <end position="1833"/>
    </location>
</feature>
<dbReference type="CDD" id="cd09233">
    <property type="entry name" value="ACE1-Sec16-like"/>
    <property type="match status" value="1"/>
</dbReference>
<keyword evidence="6 9" id="KW-0931">ER-Golgi transport</keyword>
<organism evidence="12 13">
    <name type="scientific">Ephemerocybe angulata</name>
    <dbReference type="NCBI Taxonomy" id="980116"/>
    <lineage>
        <taxon>Eukaryota</taxon>
        <taxon>Fungi</taxon>
        <taxon>Dikarya</taxon>
        <taxon>Basidiomycota</taxon>
        <taxon>Agaricomycotina</taxon>
        <taxon>Agaricomycetes</taxon>
        <taxon>Agaricomycetidae</taxon>
        <taxon>Agaricales</taxon>
        <taxon>Agaricineae</taxon>
        <taxon>Psathyrellaceae</taxon>
        <taxon>Ephemerocybe</taxon>
    </lineage>
</organism>
<feature type="compositionally biased region" description="Basic and acidic residues" evidence="10">
    <location>
        <begin position="909"/>
        <end position="919"/>
    </location>
</feature>
<dbReference type="InterPro" id="IPR033133">
    <property type="entry name" value="PUM-HD"/>
</dbReference>
<evidence type="ECO:0000256" key="9">
    <source>
        <dbReference type="RuleBase" id="RU364101"/>
    </source>
</evidence>
<feature type="compositionally biased region" description="Basic and acidic residues" evidence="10">
    <location>
        <begin position="1867"/>
        <end position="1885"/>
    </location>
</feature>
<dbReference type="PANTHER" id="PTHR13402">
    <property type="entry name" value="RGPR-RELATED"/>
    <property type="match status" value="1"/>
</dbReference>
<proteinExistence type="inferred from homology"/>
<dbReference type="Gene3D" id="1.25.40.1030">
    <property type="match status" value="1"/>
</dbReference>
<dbReference type="PROSITE" id="PS50302">
    <property type="entry name" value="PUM"/>
    <property type="match status" value="3"/>
</dbReference>
<feature type="compositionally biased region" description="Low complexity" evidence="10">
    <location>
        <begin position="1984"/>
        <end position="1994"/>
    </location>
</feature>
<accession>A0A8H5EXP7</accession>
<feature type="compositionally biased region" description="Pro residues" evidence="10">
    <location>
        <begin position="864"/>
        <end position="873"/>
    </location>
</feature>
<feature type="compositionally biased region" description="Polar residues" evidence="10">
    <location>
        <begin position="1567"/>
        <end position="1589"/>
    </location>
</feature>
<dbReference type="PROSITE" id="PS50303">
    <property type="entry name" value="PUM_HD"/>
    <property type="match status" value="1"/>
</dbReference>
<feature type="region of interest" description="Disordered" evidence="10">
    <location>
        <begin position="1761"/>
        <end position="2013"/>
    </location>
</feature>
<feature type="compositionally biased region" description="Low complexity" evidence="10">
    <location>
        <begin position="1895"/>
        <end position="1905"/>
    </location>
</feature>
<evidence type="ECO:0000256" key="6">
    <source>
        <dbReference type="ARBA" id="ARBA00022892"/>
    </source>
</evidence>
<feature type="region of interest" description="Disordered" evidence="10">
    <location>
        <begin position="1627"/>
        <end position="1718"/>
    </location>
</feature>
<evidence type="ECO:0000256" key="3">
    <source>
        <dbReference type="ARBA" id="ARBA00022448"/>
    </source>
</evidence>
<evidence type="ECO:0000313" key="13">
    <source>
        <dbReference type="Proteomes" id="UP000541558"/>
    </source>
</evidence>
<feature type="compositionally biased region" description="Low complexity" evidence="10">
    <location>
        <begin position="451"/>
        <end position="462"/>
    </location>
</feature>
<feature type="compositionally biased region" description="Polar residues" evidence="10">
    <location>
        <begin position="717"/>
        <end position="732"/>
    </location>
</feature>
<feature type="repeat" description="Pumilio" evidence="8">
    <location>
        <begin position="247"/>
        <end position="282"/>
    </location>
</feature>
<dbReference type="SMART" id="SM00025">
    <property type="entry name" value="Pumilio"/>
    <property type="match status" value="6"/>
</dbReference>
<feature type="region of interest" description="Disordered" evidence="10">
    <location>
        <begin position="1255"/>
        <end position="1274"/>
    </location>
</feature>
<keyword evidence="5 9" id="KW-0256">Endoplasmic reticulum</keyword>
<feature type="compositionally biased region" description="Pro residues" evidence="10">
    <location>
        <begin position="579"/>
        <end position="588"/>
    </location>
</feature>
<feature type="compositionally biased region" description="Polar residues" evidence="10">
    <location>
        <begin position="1682"/>
        <end position="1692"/>
    </location>
</feature>
<evidence type="ECO:0000259" key="11">
    <source>
        <dbReference type="PROSITE" id="PS50303"/>
    </source>
</evidence>
<evidence type="ECO:0000256" key="10">
    <source>
        <dbReference type="SAM" id="MobiDB-lite"/>
    </source>
</evidence>
<feature type="region of interest" description="Disordered" evidence="10">
    <location>
        <begin position="71"/>
        <end position="94"/>
    </location>
</feature>
<gene>
    <name evidence="12" type="ORF">D9611_004707</name>
</gene>
<reference evidence="12 13" key="1">
    <citation type="journal article" date="2020" name="ISME J.">
        <title>Uncovering the hidden diversity of litter-decomposition mechanisms in mushroom-forming fungi.</title>
        <authorList>
            <person name="Floudas D."/>
            <person name="Bentzer J."/>
            <person name="Ahren D."/>
            <person name="Johansson T."/>
            <person name="Persson P."/>
            <person name="Tunlid A."/>
        </authorList>
    </citation>
    <scope>NUCLEOTIDE SEQUENCE [LARGE SCALE GENOMIC DNA]</scope>
    <source>
        <strain evidence="12 13">CBS 175.51</strain>
    </source>
</reference>
<comment type="caution">
    <text evidence="12">The sequence shown here is derived from an EMBL/GenBank/DDBJ whole genome shotgun (WGS) entry which is preliminary data.</text>
</comment>
<comment type="subcellular location">
    <subcellularLocation>
        <location evidence="1">Endoplasmic reticulum membrane</location>
        <topology evidence="1">Peripheral membrane protein</topology>
        <orientation evidence="1">Cytoplasmic side</orientation>
    </subcellularLocation>
</comment>
<dbReference type="GO" id="GO:0012507">
    <property type="term" value="C:ER to Golgi transport vesicle membrane"/>
    <property type="evidence" value="ECO:0007669"/>
    <property type="project" value="TreeGrafter"/>
</dbReference>
<feature type="compositionally biased region" description="Pro residues" evidence="10">
    <location>
        <begin position="636"/>
        <end position="682"/>
    </location>
</feature>
<feature type="compositionally biased region" description="Low complexity" evidence="10">
    <location>
        <begin position="683"/>
        <end position="695"/>
    </location>
</feature>
<keyword evidence="13" id="KW-1185">Reference proteome</keyword>
<keyword evidence="9" id="KW-0472">Membrane</keyword>
<dbReference type="InterPro" id="IPR011989">
    <property type="entry name" value="ARM-like"/>
</dbReference>